<gene>
    <name evidence="3" type="ORF">FSARC_227</name>
</gene>
<evidence type="ECO:0000259" key="2">
    <source>
        <dbReference type="Pfam" id="PF24802"/>
    </source>
</evidence>
<dbReference type="Proteomes" id="UP000622797">
    <property type="component" value="Unassembled WGS sequence"/>
</dbReference>
<feature type="transmembrane region" description="Helical" evidence="1">
    <location>
        <begin position="110"/>
        <end position="130"/>
    </location>
</feature>
<reference evidence="3" key="1">
    <citation type="journal article" date="2020" name="BMC Genomics">
        <title>Correction to: Identification and distribution of gene clusters required for synthesis of sphingolipid metabolism inhibitors in diverse species of the filamentous fungus Fusarium.</title>
        <authorList>
            <person name="Kim H.S."/>
            <person name="Lohmar J.M."/>
            <person name="Busman M."/>
            <person name="Brown D.W."/>
            <person name="Naumann T.A."/>
            <person name="Divon H.H."/>
            <person name="Lysoe E."/>
            <person name="Uhlig S."/>
            <person name="Proctor R.H."/>
        </authorList>
    </citation>
    <scope>NUCLEOTIDE SEQUENCE</scope>
    <source>
        <strain evidence="3">NRRL 20472</strain>
    </source>
</reference>
<feature type="transmembrane region" description="Helical" evidence="1">
    <location>
        <begin position="197"/>
        <end position="218"/>
    </location>
</feature>
<proteinExistence type="predicted"/>
<evidence type="ECO:0000256" key="1">
    <source>
        <dbReference type="SAM" id="Phobius"/>
    </source>
</evidence>
<protein>
    <recommendedName>
        <fullName evidence="2">DUF7703 domain-containing protein</fullName>
    </recommendedName>
</protein>
<accession>A0A8H4UCJ3</accession>
<dbReference type="OrthoDB" id="405906at2759"/>
<keyword evidence="1" id="KW-1133">Transmembrane helix</keyword>
<dbReference type="EMBL" id="JABEXW010000017">
    <property type="protein sequence ID" value="KAF4973493.1"/>
    <property type="molecule type" value="Genomic_DNA"/>
</dbReference>
<feature type="transmembrane region" description="Helical" evidence="1">
    <location>
        <begin position="85"/>
        <end position="104"/>
    </location>
</feature>
<keyword evidence="1" id="KW-0812">Transmembrane</keyword>
<dbReference type="PANTHER" id="PTHR37013">
    <property type="entry name" value="INTEGRAL MEMBRANE PROTEIN (AFU_ORTHOLOGUE AFUA_1G05950)-RELATED"/>
    <property type="match status" value="1"/>
</dbReference>
<feature type="domain" description="DUF7703" evidence="2">
    <location>
        <begin position="22"/>
        <end position="251"/>
    </location>
</feature>
<reference evidence="3" key="2">
    <citation type="submission" date="2020-05" db="EMBL/GenBank/DDBJ databases">
        <authorList>
            <person name="Kim H.-S."/>
            <person name="Proctor R.H."/>
            <person name="Brown D.W."/>
        </authorList>
    </citation>
    <scope>NUCLEOTIDE SEQUENCE</scope>
    <source>
        <strain evidence="3">NRRL 20472</strain>
    </source>
</reference>
<dbReference type="PANTHER" id="PTHR37013:SF3">
    <property type="entry name" value="INTEGRAL MEMBRANE PROTEIN (AFU_ORTHOLOGUE AFUA_1G05950)"/>
    <property type="match status" value="1"/>
</dbReference>
<organism evidence="3 4">
    <name type="scientific">Fusarium sarcochroum</name>
    <dbReference type="NCBI Taxonomy" id="1208366"/>
    <lineage>
        <taxon>Eukaryota</taxon>
        <taxon>Fungi</taxon>
        <taxon>Dikarya</taxon>
        <taxon>Ascomycota</taxon>
        <taxon>Pezizomycotina</taxon>
        <taxon>Sordariomycetes</taxon>
        <taxon>Hypocreomycetidae</taxon>
        <taxon>Hypocreales</taxon>
        <taxon>Nectriaceae</taxon>
        <taxon>Fusarium</taxon>
        <taxon>Fusarium lateritium species complex</taxon>
    </lineage>
</organism>
<dbReference type="InterPro" id="IPR056120">
    <property type="entry name" value="DUF7703"/>
</dbReference>
<sequence>MTLSIGRLAPRGSDPSYNLDSVLIIICLALTYFNTAELLVAIYFRFKVQSGLYFWSMLLATLALLPFCLGFMLEDFGIIPKYAGIAINCVGWIFMVSGQSFVLYSRLRLLLYSVPILRAVLCMIITNAILWHPSTIALHYASLYAPPSTIEGCKTVFGVIEKVQMVCFCIQEFTLSGLYIWRAADFQRTSFHRQKHFLWRLICTNIIIVLLDVALLVVEFRNLDDVQRGFKPLVYSIKLKLEIAVLNELVSSVEPGGGGHSSCAHQHDVSDFVVLSEVHR</sequence>
<evidence type="ECO:0000313" key="3">
    <source>
        <dbReference type="EMBL" id="KAF4973493.1"/>
    </source>
</evidence>
<dbReference type="Pfam" id="PF24802">
    <property type="entry name" value="DUF7703"/>
    <property type="match status" value="1"/>
</dbReference>
<evidence type="ECO:0000313" key="4">
    <source>
        <dbReference type="Proteomes" id="UP000622797"/>
    </source>
</evidence>
<comment type="caution">
    <text evidence="3">The sequence shown here is derived from an EMBL/GenBank/DDBJ whole genome shotgun (WGS) entry which is preliminary data.</text>
</comment>
<dbReference type="AlphaFoldDB" id="A0A8H4UCJ3"/>
<keyword evidence="4" id="KW-1185">Reference proteome</keyword>
<keyword evidence="1" id="KW-0472">Membrane</keyword>
<feature type="transmembrane region" description="Helical" evidence="1">
    <location>
        <begin position="52"/>
        <end position="73"/>
    </location>
</feature>
<feature type="transmembrane region" description="Helical" evidence="1">
    <location>
        <begin position="21"/>
        <end position="46"/>
    </location>
</feature>
<name>A0A8H4UCJ3_9HYPO</name>